<reference evidence="3" key="1">
    <citation type="submission" date="2017-08" db="EMBL/GenBank/DDBJ databases">
        <title>Draft Genome Sequence of Kocuria varians 80.</title>
        <authorList>
            <person name="Minaev M."/>
            <person name="Kurbakov K.A."/>
            <person name="Solodovnikova G.I."/>
            <person name="Kuznetsova O.A."/>
            <person name="Lisitsyn A.B."/>
        </authorList>
    </citation>
    <scope>NUCLEOTIDE SEQUENCE [LARGE SCALE GENOMIC DNA]</scope>
    <source>
        <strain evidence="3">80</strain>
    </source>
</reference>
<reference evidence="2 3" key="2">
    <citation type="submission" date="2020-07" db="EMBL/GenBank/DDBJ databases">
        <title>Genome of starter culture bacteria Kocuria salsicia reveals its technological properties and safety for usage in meat industry.</title>
        <authorList>
            <person name="Michael M."/>
            <person name="Konstantin K."/>
            <person name="Evgenii K."/>
            <person name="Galina S."/>
            <person name="Oksana K."/>
            <person name="Andrei L."/>
        </authorList>
    </citation>
    <scope>NUCLEOTIDE SEQUENCE [LARGE SCALE GENOMIC DNA]</scope>
    <source>
        <strain evidence="2 3">80</strain>
    </source>
</reference>
<evidence type="ECO:0000313" key="2">
    <source>
        <dbReference type="EMBL" id="QMS56615.1"/>
    </source>
</evidence>
<dbReference type="KEGG" id="kvr:CIB50_0001328"/>
<name>A0A7D7L051_KOCVA</name>
<feature type="transmembrane region" description="Helical" evidence="1">
    <location>
        <begin position="45"/>
        <end position="65"/>
    </location>
</feature>
<keyword evidence="3" id="KW-1185">Reference proteome</keyword>
<dbReference type="EMBL" id="CP059343">
    <property type="protein sequence ID" value="QMS56615.1"/>
    <property type="molecule type" value="Genomic_DNA"/>
</dbReference>
<dbReference type="RefSeq" id="WP_055082585.1">
    <property type="nucleotide sequence ID" value="NZ_CP059343.1"/>
</dbReference>
<evidence type="ECO:0000256" key="1">
    <source>
        <dbReference type="SAM" id="Phobius"/>
    </source>
</evidence>
<keyword evidence="1" id="KW-0472">Membrane</keyword>
<evidence type="ECO:0000313" key="3">
    <source>
        <dbReference type="Proteomes" id="UP000216825"/>
    </source>
</evidence>
<gene>
    <name evidence="2" type="ORF">CIB50_0001328</name>
</gene>
<keyword evidence="1" id="KW-1133">Transmembrane helix</keyword>
<protein>
    <submittedName>
        <fullName evidence="2">Uncharacterized protein</fullName>
    </submittedName>
</protein>
<sequence>MVTHWNRTPNRWSGPLLVLTALLAVAAVVVHFVGQSHPALNSTGGLRNILWFATFVMAFVTYVTARGARRR</sequence>
<keyword evidence="1" id="KW-0812">Transmembrane</keyword>
<organism evidence="2 3">
    <name type="scientific">Kocuria varians</name>
    <name type="common">Micrococcus varians</name>
    <dbReference type="NCBI Taxonomy" id="1272"/>
    <lineage>
        <taxon>Bacteria</taxon>
        <taxon>Bacillati</taxon>
        <taxon>Actinomycetota</taxon>
        <taxon>Actinomycetes</taxon>
        <taxon>Micrococcales</taxon>
        <taxon>Micrococcaceae</taxon>
        <taxon>Kocuria</taxon>
    </lineage>
</organism>
<feature type="transmembrane region" description="Helical" evidence="1">
    <location>
        <begin position="12"/>
        <end position="33"/>
    </location>
</feature>
<dbReference type="AlphaFoldDB" id="A0A7D7L051"/>
<proteinExistence type="predicted"/>
<accession>A0A7D7L051</accession>
<dbReference type="Proteomes" id="UP000216825">
    <property type="component" value="Chromosome"/>
</dbReference>